<proteinExistence type="inferred from homology"/>
<dbReference type="InterPro" id="IPR020904">
    <property type="entry name" value="Sc_DH/Rdtase_CS"/>
</dbReference>
<gene>
    <name evidence="3" type="ORF">N7U62_01510</name>
</gene>
<dbReference type="PROSITE" id="PS00061">
    <property type="entry name" value="ADH_SHORT"/>
    <property type="match status" value="1"/>
</dbReference>
<evidence type="ECO:0000256" key="1">
    <source>
        <dbReference type="ARBA" id="ARBA00006484"/>
    </source>
</evidence>
<dbReference type="PANTHER" id="PTHR44196">
    <property type="entry name" value="DEHYDROGENASE/REDUCTASE SDR FAMILY MEMBER 7B"/>
    <property type="match status" value="1"/>
</dbReference>
<dbReference type="Gene3D" id="3.40.50.720">
    <property type="entry name" value="NAD(P)-binding Rossmann-like Domain"/>
    <property type="match status" value="1"/>
</dbReference>
<protein>
    <submittedName>
        <fullName evidence="3">SDR family NAD(P)-dependent oxidoreductase</fullName>
    </submittedName>
</protein>
<dbReference type="EMBL" id="JAOYOD010000001">
    <property type="protein sequence ID" value="MCV9385317.1"/>
    <property type="molecule type" value="Genomic_DNA"/>
</dbReference>
<keyword evidence="4" id="KW-1185">Reference proteome</keyword>
<dbReference type="PANTHER" id="PTHR44196:SF1">
    <property type="entry name" value="DEHYDROGENASE_REDUCTASE SDR FAMILY MEMBER 7B"/>
    <property type="match status" value="1"/>
</dbReference>
<dbReference type="PRINTS" id="PR00081">
    <property type="entry name" value="GDHRDH"/>
</dbReference>
<evidence type="ECO:0000313" key="3">
    <source>
        <dbReference type="EMBL" id="MCV9385317.1"/>
    </source>
</evidence>
<dbReference type="SUPFAM" id="SSF51735">
    <property type="entry name" value="NAD(P)-binding Rossmann-fold domains"/>
    <property type="match status" value="1"/>
</dbReference>
<dbReference type="Proteomes" id="UP001300692">
    <property type="component" value="Unassembled WGS sequence"/>
</dbReference>
<dbReference type="InterPro" id="IPR002347">
    <property type="entry name" value="SDR_fam"/>
</dbReference>
<comment type="similarity">
    <text evidence="1">Belongs to the short-chain dehydrogenases/reductases (SDR) family.</text>
</comment>
<sequence length="263" mass="28984">MQSLQNKWVLITGASSGLGLEMARHLAARHQANLILVARRTDRLEKLKEEITANQSVEVDLLTADLSDSQSFDAVTELCLSKPEFYGAILNAGMTYLGKHTGLEEDQIQRIINLNVISTTQLASRLIKHFEETGKAGRIMVISSLAAHYPTPYQALYSGTKGFITNLINSIALEIQNPQLKLSVFSPGGIATEMTADEGFKDLQNWLMPVETATKEAIKCFIKGKHNYIPGLPNRISFAVMKILPLKLISAILGKQYKKSLGL</sequence>
<evidence type="ECO:0000313" key="4">
    <source>
        <dbReference type="Proteomes" id="UP001300692"/>
    </source>
</evidence>
<reference evidence="3 4" key="1">
    <citation type="submission" date="2022-10" db="EMBL/GenBank/DDBJ databases">
        <title>Comparative genomics and taxonomic characterization of three novel marine species of genus Reichenbachiella exhibiting antioxidant and polysaccharide degradation activities.</title>
        <authorList>
            <person name="Muhammad N."/>
            <person name="Lee Y.-J."/>
            <person name="Ko J."/>
            <person name="Kim S.-G."/>
        </authorList>
    </citation>
    <scope>NUCLEOTIDE SEQUENCE [LARGE SCALE GENOMIC DNA]</scope>
    <source>
        <strain evidence="3 4">ABR2-5</strain>
    </source>
</reference>
<evidence type="ECO:0000256" key="2">
    <source>
        <dbReference type="ARBA" id="ARBA00023002"/>
    </source>
</evidence>
<comment type="caution">
    <text evidence="3">The sequence shown here is derived from an EMBL/GenBank/DDBJ whole genome shotgun (WGS) entry which is preliminary data.</text>
</comment>
<organism evidence="3 4">
    <name type="scientific">Reichenbachiella ulvae</name>
    <dbReference type="NCBI Taxonomy" id="2980104"/>
    <lineage>
        <taxon>Bacteria</taxon>
        <taxon>Pseudomonadati</taxon>
        <taxon>Bacteroidota</taxon>
        <taxon>Cytophagia</taxon>
        <taxon>Cytophagales</taxon>
        <taxon>Reichenbachiellaceae</taxon>
        <taxon>Reichenbachiella</taxon>
    </lineage>
</organism>
<accession>A0ABT3CNU8</accession>
<dbReference type="Pfam" id="PF00106">
    <property type="entry name" value="adh_short"/>
    <property type="match status" value="1"/>
</dbReference>
<dbReference type="RefSeq" id="WP_264136108.1">
    <property type="nucleotide sequence ID" value="NZ_JAOYOD010000001.1"/>
</dbReference>
<name>A0ABT3CNU8_9BACT</name>
<dbReference type="InterPro" id="IPR036291">
    <property type="entry name" value="NAD(P)-bd_dom_sf"/>
</dbReference>
<keyword evidence="2" id="KW-0560">Oxidoreductase</keyword>